<name>A0ABR7H7K9_9FIRM</name>
<protein>
    <submittedName>
        <fullName evidence="1">Uncharacterized protein</fullName>
    </submittedName>
</protein>
<organism evidence="1 2">
    <name type="scientific">Hungatella hominis</name>
    <dbReference type="NCBI Taxonomy" id="2763050"/>
    <lineage>
        <taxon>Bacteria</taxon>
        <taxon>Bacillati</taxon>
        <taxon>Bacillota</taxon>
        <taxon>Clostridia</taxon>
        <taxon>Lachnospirales</taxon>
        <taxon>Lachnospiraceae</taxon>
        <taxon>Hungatella</taxon>
    </lineage>
</organism>
<dbReference type="EMBL" id="JACOPB010000006">
    <property type="protein sequence ID" value="MBC5709137.1"/>
    <property type="molecule type" value="Genomic_DNA"/>
</dbReference>
<dbReference type="Proteomes" id="UP000634672">
    <property type="component" value="Unassembled WGS sequence"/>
</dbReference>
<sequence length="86" mass="9918">MDYDVNNAEFKGTMRKLERSDRGNADLFNEVYQQLFENDNVLKKDFDGIVSITKDEIDHIDEMDIPMPDANIDDITTSDIDNIMKG</sequence>
<keyword evidence="2" id="KW-1185">Reference proteome</keyword>
<proteinExistence type="predicted"/>
<comment type="caution">
    <text evidence="1">The sequence shown here is derived from an EMBL/GenBank/DDBJ whole genome shotgun (WGS) entry which is preliminary data.</text>
</comment>
<accession>A0ABR7H7K9</accession>
<evidence type="ECO:0000313" key="1">
    <source>
        <dbReference type="EMBL" id="MBC5709137.1"/>
    </source>
</evidence>
<dbReference type="RefSeq" id="WP_187022218.1">
    <property type="nucleotide sequence ID" value="NZ_JACOPB010000006.1"/>
</dbReference>
<reference evidence="1 2" key="1">
    <citation type="submission" date="2020-08" db="EMBL/GenBank/DDBJ databases">
        <title>Genome public.</title>
        <authorList>
            <person name="Liu C."/>
            <person name="Sun Q."/>
        </authorList>
    </citation>
    <scope>NUCLEOTIDE SEQUENCE [LARGE SCALE GENOMIC DNA]</scope>
    <source>
        <strain evidence="1 2">NSJ-66</strain>
    </source>
</reference>
<gene>
    <name evidence="1" type="ORF">H8S75_14355</name>
</gene>
<evidence type="ECO:0000313" key="2">
    <source>
        <dbReference type="Proteomes" id="UP000634672"/>
    </source>
</evidence>